<reference evidence="5 6" key="1">
    <citation type="submission" date="2020-07" db="EMBL/GenBank/DDBJ databases">
        <title>Sequencing the genomes of 1000 actinobacteria strains.</title>
        <authorList>
            <person name="Klenk H.-P."/>
        </authorList>
    </citation>
    <scope>NUCLEOTIDE SEQUENCE [LARGE SCALE GENOMIC DNA]</scope>
    <source>
        <strain evidence="5 6">DSM 19087</strain>
    </source>
</reference>
<keyword evidence="6" id="KW-1185">Reference proteome</keyword>
<feature type="transmembrane region" description="Helical" evidence="2">
    <location>
        <begin position="20"/>
        <end position="45"/>
    </location>
</feature>
<protein>
    <submittedName>
        <fullName evidence="3">Uncharacterized protein</fullName>
    </submittedName>
</protein>
<comment type="caution">
    <text evidence="3">The sequence shown here is derived from an EMBL/GenBank/DDBJ whole genome shotgun (WGS) entry which is preliminary data.</text>
</comment>
<evidence type="ECO:0000256" key="1">
    <source>
        <dbReference type="SAM" id="MobiDB-lite"/>
    </source>
</evidence>
<dbReference type="Proteomes" id="UP000587211">
    <property type="component" value="Unassembled WGS sequence"/>
</dbReference>
<keyword evidence="2" id="KW-1133">Transmembrane helix</keyword>
<evidence type="ECO:0000313" key="4">
    <source>
        <dbReference type="EMBL" id="MBD1271442.1"/>
    </source>
</evidence>
<dbReference type="AlphaFoldDB" id="A0A8I0KH39"/>
<gene>
    <name evidence="5" type="ORF">BJ975_001188</name>
    <name evidence="3" type="ORF">IDH50_09315</name>
    <name evidence="4" type="ORF">IDH50_14445</name>
</gene>
<accession>A0A8I0KH39</accession>
<name>A0A8I0KH39_9ACTN</name>
<evidence type="ECO:0000313" key="5">
    <source>
        <dbReference type="EMBL" id="NYI37813.1"/>
    </source>
</evidence>
<keyword evidence="2" id="KW-0472">Membrane</keyword>
<keyword evidence="2" id="KW-0812">Transmembrane</keyword>
<dbReference type="EMBL" id="JACBZN010000001">
    <property type="protein sequence ID" value="NYI37813.1"/>
    <property type="molecule type" value="Genomic_DNA"/>
</dbReference>
<evidence type="ECO:0000313" key="3">
    <source>
        <dbReference type="EMBL" id="MBD1270426.1"/>
    </source>
</evidence>
<feature type="region of interest" description="Disordered" evidence="1">
    <location>
        <begin position="1"/>
        <end position="20"/>
    </location>
</feature>
<dbReference type="EMBL" id="JACWMT010000003">
    <property type="protein sequence ID" value="MBD1271442.1"/>
    <property type="molecule type" value="Genomic_DNA"/>
</dbReference>
<organism evidence="3 7">
    <name type="scientific">Aeromicrobium tamlense</name>
    <dbReference type="NCBI Taxonomy" id="375541"/>
    <lineage>
        <taxon>Bacteria</taxon>
        <taxon>Bacillati</taxon>
        <taxon>Actinomycetota</taxon>
        <taxon>Actinomycetes</taxon>
        <taxon>Propionibacteriales</taxon>
        <taxon>Nocardioidaceae</taxon>
        <taxon>Aeromicrobium</taxon>
    </lineage>
</organism>
<dbReference type="RefSeq" id="WP_179424288.1">
    <property type="nucleotide sequence ID" value="NZ_JACBZN010000001.1"/>
</dbReference>
<proteinExistence type="predicted"/>
<evidence type="ECO:0000256" key="2">
    <source>
        <dbReference type="SAM" id="Phobius"/>
    </source>
</evidence>
<sequence>MPPYPATGRPEQPTPRNPSPWPWIVGVSAALGLLYLAVLVGYWLIASA</sequence>
<reference evidence="3" key="2">
    <citation type="submission" date="2020-09" db="EMBL/GenBank/DDBJ databases">
        <title>Novel species in genus Aeromicrobium.</title>
        <authorList>
            <person name="Zhang G."/>
        </authorList>
    </citation>
    <scope>NUCLEOTIDE SEQUENCE</scope>
    <source>
        <strain evidence="3">SSW1-57</strain>
    </source>
</reference>
<dbReference type="Proteomes" id="UP000659061">
    <property type="component" value="Unassembled WGS sequence"/>
</dbReference>
<dbReference type="EMBL" id="JACWMT010000002">
    <property type="protein sequence ID" value="MBD1270426.1"/>
    <property type="molecule type" value="Genomic_DNA"/>
</dbReference>
<evidence type="ECO:0000313" key="6">
    <source>
        <dbReference type="Proteomes" id="UP000587211"/>
    </source>
</evidence>
<evidence type="ECO:0000313" key="7">
    <source>
        <dbReference type="Proteomes" id="UP000659061"/>
    </source>
</evidence>